<evidence type="ECO:0000256" key="3">
    <source>
        <dbReference type="ARBA" id="ARBA00022827"/>
    </source>
</evidence>
<proteinExistence type="predicted"/>
<dbReference type="EMBL" id="JAUTWS010000019">
    <property type="protein sequence ID" value="MDO9710615.1"/>
    <property type="molecule type" value="Genomic_DNA"/>
</dbReference>
<name>A0ABT9E3F5_9PROT</name>
<gene>
    <name evidence="6" type="primary">solA</name>
    <name evidence="6" type="ORF">Q7A36_19840</name>
</gene>
<comment type="cofactor">
    <cofactor evidence="1">
        <name>FAD</name>
        <dbReference type="ChEBI" id="CHEBI:57692"/>
    </cofactor>
</comment>
<comment type="caution">
    <text evidence="6">The sequence shown here is derived from an EMBL/GenBank/DDBJ whole genome shotgun (WGS) entry which is preliminary data.</text>
</comment>
<evidence type="ECO:0000256" key="1">
    <source>
        <dbReference type="ARBA" id="ARBA00001974"/>
    </source>
</evidence>
<dbReference type="Pfam" id="PF01266">
    <property type="entry name" value="DAO"/>
    <property type="match status" value="1"/>
</dbReference>
<dbReference type="RefSeq" id="WP_305105475.1">
    <property type="nucleotide sequence ID" value="NZ_JAUTWS010000019.1"/>
</dbReference>
<dbReference type="GO" id="GO:0050131">
    <property type="term" value="F:N-methyl-L-amino-acid oxidase activity"/>
    <property type="evidence" value="ECO:0007669"/>
    <property type="project" value="UniProtKB-EC"/>
</dbReference>
<dbReference type="PANTHER" id="PTHR10961">
    <property type="entry name" value="PEROXISOMAL SARCOSINE OXIDASE"/>
    <property type="match status" value="1"/>
</dbReference>
<dbReference type="Gene3D" id="3.50.50.60">
    <property type="entry name" value="FAD/NAD(P)-binding domain"/>
    <property type="match status" value="1"/>
</dbReference>
<dbReference type="NCBIfam" id="NF008425">
    <property type="entry name" value="PRK11259.1"/>
    <property type="match status" value="1"/>
</dbReference>
<keyword evidence="3" id="KW-0274">FAD</keyword>
<evidence type="ECO:0000313" key="7">
    <source>
        <dbReference type="Proteomes" id="UP001243009"/>
    </source>
</evidence>
<dbReference type="SUPFAM" id="SSF54373">
    <property type="entry name" value="FAD-linked reductases, C-terminal domain"/>
    <property type="match status" value="1"/>
</dbReference>
<protein>
    <submittedName>
        <fullName evidence="6">N-methyl-L-tryptophan oxidase</fullName>
        <ecNumber evidence="6">1.5.3.2</ecNumber>
    </submittedName>
</protein>
<evidence type="ECO:0000256" key="4">
    <source>
        <dbReference type="ARBA" id="ARBA00023002"/>
    </source>
</evidence>
<feature type="domain" description="FAD dependent oxidoreductase" evidence="5">
    <location>
        <begin position="4"/>
        <end position="357"/>
    </location>
</feature>
<keyword evidence="7" id="KW-1185">Reference proteome</keyword>
<evidence type="ECO:0000259" key="5">
    <source>
        <dbReference type="Pfam" id="PF01266"/>
    </source>
</evidence>
<dbReference type="InterPro" id="IPR045170">
    <property type="entry name" value="MTOX"/>
</dbReference>
<keyword evidence="2" id="KW-0285">Flavoprotein</keyword>
<dbReference type="EC" id="1.5.3.2" evidence="6"/>
<dbReference type="Gene3D" id="3.30.9.10">
    <property type="entry name" value="D-Amino Acid Oxidase, subunit A, domain 2"/>
    <property type="match status" value="1"/>
</dbReference>
<dbReference type="InterPro" id="IPR036188">
    <property type="entry name" value="FAD/NAD-bd_sf"/>
</dbReference>
<evidence type="ECO:0000256" key="2">
    <source>
        <dbReference type="ARBA" id="ARBA00022630"/>
    </source>
</evidence>
<reference evidence="6 7" key="1">
    <citation type="submission" date="2023-08" db="EMBL/GenBank/DDBJ databases">
        <title>The draft genome sequence of Paracraurococcus sp. LOR1-02.</title>
        <authorList>
            <person name="Kingkaew E."/>
            <person name="Tanasupawat S."/>
        </authorList>
    </citation>
    <scope>NUCLEOTIDE SEQUENCE [LARGE SCALE GENOMIC DNA]</scope>
    <source>
        <strain evidence="6 7">LOR1-02</strain>
    </source>
</reference>
<sequence>MAFDVIVVGIGGMGSATAWQLARRGQRVLGLERFDIPHAMGSSHGVTRIIRLPYYEDPAYVPLLHRAYSLWRELEAATGERVLHIHGSLDGGLEEGVVFNGALHSARLHDLPHEVLTGEQVNARFPGYAMPAGMRFVLQPQGGYVMSERAIVAHVRAAQAAGAEIHARERVLGWEARPGGEGVVVTTDRGRYEAARLVLTAGAWMADLAPLLQGVAVPERQVLAWLQPQRPDLFVPERFPVFNLEAKEGRYYGFPVVEVPGFKFGRYNHRQERMPAERMNREVEAEDEAILRAFAGRYFPQGTGPTMALRACIFTNTPDEHFILDRHPAHRQVVVASPCSGHGYKFCSVIGEVLADLATGDGTTRHEIGFLRLGRL</sequence>
<dbReference type="Proteomes" id="UP001243009">
    <property type="component" value="Unassembled WGS sequence"/>
</dbReference>
<dbReference type="InterPro" id="IPR006076">
    <property type="entry name" value="FAD-dep_OxRdtase"/>
</dbReference>
<evidence type="ECO:0000313" key="6">
    <source>
        <dbReference type="EMBL" id="MDO9710615.1"/>
    </source>
</evidence>
<keyword evidence="4 6" id="KW-0560">Oxidoreductase</keyword>
<organism evidence="6 7">
    <name type="scientific">Paracraurococcus lichenis</name>
    <dbReference type="NCBI Taxonomy" id="3064888"/>
    <lineage>
        <taxon>Bacteria</taxon>
        <taxon>Pseudomonadati</taxon>
        <taxon>Pseudomonadota</taxon>
        <taxon>Alphaproteobacteria</taxon>
        <taxon>Acetobacterales</taxon>
        <taxon>Roseomonadaceae</taxon>
        <taxon>Paracraurococcus</taxon>
    </lineage>
</organism>
<dbReference type="PANTHER" id="PTHR10961:SF7">
    <property type="entry name" value="FAD DEPENDENT OXIDOREDUCTASE DOMAIN-CONTAINING PROTEIN"/>
    <property type="match status" value="1"/>
</dbReference>
<accession>A0ABT9E3F5</accession>
<dbReference type="SUPFAM" id="SSF51905">
    <property type="entry name" value="FAD/NAD(P)-binding domain"/>
    <property type="match status" value="1"/>
</dbReference>